<name>A0AAJ6CIK7_9BASI</name>
<sequence>MISRSWQGPTLRDVLVSSLRRAPSSHTNNSDSLRRVVLQRNLVATASNDAELGSPKLVNRPWHSYDVPITITVDGHSSVKRTRSDHLEPTKTALGSPSPSQVIQTDRTEHTEHLQHEIAAQREQAWFDQIMDDLEWENSLGVDLDESQSVPNLESSDPPHRPLRRKQRQHMYSRQLSLLPTIPE</sequence>
<proteinExistence type="predicted"/>
<dbReference type="Proteomes" id="UP001219567">
    <property type="component" value="Chromosome 7"/>
</dbReference>
<evidence type="ECO:0000313" key="3">
    <source>
        <dbReference type="Proteomes" id="UP001219567"/>
    </source>
</evidence>
<evidence type="ECO:0000256" key="1">
    <source>
        <dbReference type="SAM" id="MobiDB-lite"/>
    </source>
</evidence>
<keyword evidence="3" id="KW-1185">Reference proteome</keyword>
<organism evidence="2 3">
    <name type="scientific">Malassezia yamatoensis</name>
    <dbReference type="NCBI Taxonomy" id="253288"/>
    <lineage>
        <taxon>Eukaryota</taxon>
        <taxon>Fungi</taxon>
        <taxon>Dikarya</taxon>
        <taxon>Basidiomycota</taxon>
        <taxon>Ustilaginomycotina</taxon>
        <taxon>Malasseziomycetes</taxon>
        <taxon>Malasseziales</taxon>
        <taxon>Malasseziaceae</taxon>
        <taxon>Malassezia</taxon>
    </lineage>
</organism>
<evidence type="ECO:0000313" key="2">
    <source>
        <dbReference type="EMBL" id="WFD01070.1"/>
    </source>
</evidence>
<gene>
    <name evidence="2" type="ORF">MYAM1_003831</name>
</gene>
<protein>
    <submittedName>
        <fullName evidence="2">Uncharacterized protein</fullName>
    </submittedName>
</protein>
<feature type="compositionally biased region" description="Basic residues" evidence="1">
    <location>
        <begin position="161"/>
        <end position="171"/>
    </location>
</feature>
<accession>A0AAJ6CIK7</accession>
<dbReference type="AlphaFoldDB" id="A0AAJ6CIK7"/>
<feature type="region of interest" description="Disordered" evidence="1">
    <location>
        <begin position="147"/>
        <end position="172"/>
    </location>
</feature>
<reference evidence="2 3" key="1">
    <citation type="submission" date="2023-03" db="EMBL/GenBank/DDBJ databases">
        <title>Mating type loci evolution in Malassezia.</title>
        <authorList>
            <person name="Coelho M.A."/>
        </authorList>
    </citation>
    <scope>NUCLEOTIDE SEQUENCE [LARGE SCALE GENOMIC DNA]</scope>
    <source>
        <strain evidence="2 3">CBS 9725</strain>
    </source>
</reference>
<dbReference type="EMBL" id="CP119949">
    <property type="protein sequence ID" value="WFD01070.1"/>
    <property type="molecule type" value="Genomic_DNA"/>
</dbReference>